<evidence type="ECO:0000313" key="3">
    <source>
        <dbReference type="Proteomes" id="UP000198769"/>
    </source>
</evidence>
<keyword evidence="1" id="KW-0472">Membrane</keyword>
<protein>
    <recommendedName>
        <fullName evidence="4">RHS repeat-associated core domain-containing protein</fullName>
    </recommendedName>
</protein>
<dbReference type="RefSeq" id="WP_139222002.1">
    <property type="nucleotide sequence ID" value="NZ_FOVD01000001.1"/>
</dbReference>
<evidence type="ECO:0000256" key="1">
    <source>
        <dbReference type="SAM" id="Phobius"/>
    </source>
</evidence>
<organism evidence="2 3">
    <name type="scientific">Chryseobacterium oleae</name>
    <dbReference type="NCBI Taxonomy" id="491207"/>
    <lineage>
        <taxon>Bacteria</taxon>
        <taxon>Pseudomonadati</taxon>
        <taxon>Bacteroidota</taxon>
        <taxon>Flavobacteriia</taxon>
        <taxon>Flavobacteriales</taxon>
        <taxon>Weeksellaceae</taxon>
        <taxon>Chryseobacterium group</taxon>
        <taxon>Chryseobacterium</taxon>
    </lineage>
</organism>
<feature type="transmembrane region" description="Helical" evidence="1">
    <location>
        <begin position="33"/>
        <end position="52"/>
    </location>
</feature>
<gene>
    <name evidence="2" type="ORF">SAMN05421594_1321</name>
</gene>
<keyword evidence="1" id="KW-0812">Transmembrane</keyword>
<dbReference type="AlphaFoldDB" id="A0A1I4WL52"/>
<feature type="transmembrane region" description="Helical" evidence="1">
    <location>
        <begin position="73"/>
        <end position="98"/>
    </location>
</feature>
<keyword evidence="3" id="KW-1185">Reference proteome</keyword>
<accession>A0A1I4WL52</accession>
<dbReference type="OrthoDB" id="6225685at2"/>
<dbReference type="EMBL" id="FOVD01000001">
    <property type="protein sequence ID" value="SFN14185.1"/>
    <property type="molecule type" value="Genomic_DNA"/>
</dbReference>
<dbReference type="Proteomes" id="UP000198769">
    <property type="component" value="Unassembled WGS sequence"/>
</dbReference>
<proteinExistence type="predicted"/>
<evidence type="ECO:0000313" key="2">
    <source>
        <dbReference type="EMBL" id="SFN14185.1"/>
    </source>
</evidence>
<evidence type="ECO:0008006" key="4">
    <source>
        <dbReference type="Google" id="ProtNLM"/>
    </source>
</evidence>
<sequence>MVYCGWVLNTQNYNRYGYVMNNPLMYIDPSGEVAWVVVGAVVGAVAGAYFTGVKANGSWNPAKWNWGATWGKIAMGGAIGAFTGAVGAAVGVSAAAYAATSWGISGGLLGGAISGATGGAVSGALSGFATSVMFGENVIEGTLVGGLSGAAIGGVAGGLIGAGSQIAKNIQAAKTGASQGTILKGAPIAQGRSAWTLNNTPKTTTVGITAPKTNTLIVGDINGGYADEIVGYQIIDEQATSIPIYKETPKFSNQGEFSKTTEMVKVRHHTSLTALKSIKSSGLINASRGKPYGVDVEVSPFAKATKVDLGQYGSGSYIEFSVPKIQVGPPASPGIGGTGNAGRIVTGGAPLKISDSAPKFVRWNWLGF</sequence>
<keyword evidence="1" id="KW-1133">Transmembrane helix</keyword>
<name>A0A1I4WL52_CHROL</name>
<reference evidence="3" key="1">
    <citation type="submission" date="2016-10" db="EMBL/GenBank/DDBJ databases">
        <authorList>
            <person name="Varghese N."/>
            <person name="Submissions S."/>
        </authorList>
    </citation>
    <scope>NUCLEOTIDE SEQUENCE [LARGE SCALE GENOMIC DNA]</scope>
    <source>
        <strain evidence="3">DSM 25575</strain>
    </source>
</reference>
<feature type="transmembrane region" description="Helical" evidence="1">
    <location>
        <begin position="104"/>
        <end position="125"/>
    </location>
</feature>